<feature type="region of interest" description="Disordered" evidence="1">
    <location>
        <begin position="390"/>
        <end position="430"/>
    </location>
</feature>
<feature type="compositionally biased region" description="Acidic residues" evidence="1">
    <location>
        <begin position="414"/>
        <end position="430"/>
    </location>
</feature>
<proteinExistence type="predicted"/>
<evidence type="ECO:0000256" key="1">
    <source>
        <dbReference type="SAM" id="MobiDB-lite"/>
    </source>
</evidence>
<dbReference type="EMBL" id="AP022586">
    <property type="protein sequence ID" value="BBY18112.1"/>
    <property type="molecule type" value="Genomic_DNA"/>
</dbReference>
<reference evidence="2 3" key="1">
    <citation type="journal article" date="2019" name="Emerg. Microbes Infect.">
        <title>Comprehensive subspecies identification of 175 nontuberculous mycobacteria species based on 7547 genomic profiles.</title>
        <authorList>
            <person name="Matsumoto Y."/>
            <person name="Kinjo T."/>
            <person name="Motooka D."/>
            <person name="Nabeya D."/>
            <person name="Jung N."/>
            <person name="Uechi K."/>
            <person name="Horii T."/>
            <person name="Iida T."/>
            <person name="Fujita J."/>
            <person name="Nakamura S."/>
        </authorList>
    </citation>
    <scope>NUCLEOTIDE SEQUENCE [LARGE SCALE GENOMIC DNA]</scope>
    <source>
        <strain evidence="2 3">JCM 17423</strain>
    </source>
</reference>
<accession>A0AAD1IRB2</accession>
<evidence type="ECO:0000313" key="2">
    <source>
        <dbReference type="EMBL" id="BBY18112.1"/>
    </source>
</evidence>
<sequence length="430" mass="47188">MDFLTIPDRDLQGIGPQEVEALLQSIGWQQQGGVPGISRQWVYSGDESHHARSVVAVVPLDATFDDYTRRIREVLDKISKVYPRRPESILLEIELPGSDEIENRKYSPSISGSIAWRAAERQIVGFRKALVASAKAAEDRQRQFARSHRKIAQEYLGQLRMGQTRPGSFIITALSPTGVLPAADRGGVYDAHLGITGREVVETLTSSLNTLHIAADEYLNEDREEVFDDTIADGVSIDLIKGMIENLGTAEGTEISIDWNPRVPREGGVKSTTVVFESKHVTALKTAQSRLQKLSAPRSVTIIGNVINLDRKSPRDPGVITVDVIDGVDAATVKIRLGSEYNDTIDSHKSGDLIRIDGILRQENTQHWFTAVNELALFDSRGDVRVVIGPDTGEESDRAAAQISTAEIERQGDPDGDEDSENEDATGEDV</sequence>
<evidence type="ECO:0000313" key="3">
    <source>
        <dbReference type="Proteomes" id="UP000466607"/>
    </source>
</evidence>
<gene>
    <name evidence="2" type="ORF">MLIT_37040</name>
</gene>
<dbReference type="RefSeq" id="WP_134057836.1">
    <property type="nucleotide sequence ID" value="NZ_AP022586.1"/>
</dbReference>
<dbReference type="Proteomes" id="UP000466607">
    <property type="component" value="Chromosome"/>
</dbReference>
<organism evidence="2 3">
    <name type="scientific">Mycolicibacterium litorale</name>
    <dbReference type="NCBI Taxonomy" id="758802"/>
    <lineage>
        <taxon>Bacteria</taxon>
        <taxon>Bacillati</taxon>
        <taxon>Actinomycetota</taxon>
        <taxon>Actinomycetes</taxon>
        <taxon>Mycobacteriales</taxon>
        <taxon>Mycobacteriaceae</taxon>
        <taxon>Mycolicibacterium</taxon>
    </lineage>
</organism>
<keyword evidence="3" id="KW-1185">Reference proteome</keyword>
<name>A0AAD1IRB2_9MYCO</name>
<dbReference type="AlphaFoldDB" id="A0AAD1IRB2"/>
<protein>
    <submittedName>
        <fullName evidence="2">Uncharacterized protein</fullName>
    </submittedName>
</protein>